<accession>A0A1T4YCU9</accession>
<dbReference type="NCBIfam" id="NF006562">
    <property type="entry name" value="PRK09065.1"/>
    <property type="match status" value="1"/>
</dbReference>
<dbReference type="Proteomes" id="UP000190105">
    <property type="component" value="Unassembled WGS sequence"/>
</dbReference>
<feature type="domain" description="Glutamine amidotransferase" evidence="1">
    <location>
        <begin position="42"/>
        <end position="190"/>
    </location>
</feature>
<dbReference type="InterPro" id="IPR044992">
    <property type="entry name" value="ChyE-like"/>
</dbReference>
<evidence type="ECO:0000313" key="3">
    <source>
        <dbReference type="Proteomes" id="UP000190105"/>
    </source>
</evidence>
<sequence>MKKILIVKCGNTFDFIKEKYGDFEDFIIRQAAIDKENFVVIDAQKEKYFPKEESISGIILTGSHSMVTDEEDWSLILSKWILDISKKDIPILGICYGHQLLCKAFGGIVGYNPKGIEKGTVSIKLTENGQEDSLLKVLPEEFLGHTTHFQTIIKPPLNSKLLAKNDFEGHHAIVIGNKIWGVQFHPEFDKNIMLEYIKADEKHLIESGYDIQKINESVIEHDYGRMLLKRFTEICNRINF</sequence>
<protein>
    <submittedName>
        <fullName evidence="2">GMP synthase (Glutamine-hydrolysing)</fullName>
    </submittedName>
</protein>
<keyword evidence="3" id="KW-1185">Reference proteome</keyword>
<dbReference type="Pfam" id="PF00117">
    <property type="entry name" value="GATase"/>
    <property type="match status" value="1"/>
</dbReference>
<dbReference type="Gene3D" id="3.40.50.880">
    <property type="match status" value="1"/>
</dbReference>
<dbReference type="InterPro" id="IPR017926">
    <property type="entry name" value="GATASE"/>
</dbReference>
<name>A0A1T4YCU9_9CLOT</name>
<dbReference type="PANTHER" id="PTHR42695">
    <property type="entry name" value="GLUTAMINE AMIDOTRANSFERASE YLR126C-RELATED"/>
    <property type="match status" value="1"/>
</dbReference>
<dbReference type="PROSITE" id="PS51273">
    <property type="entry name" value="GATASE_TYPE_1"/>
    <property type="match status" value="1"/>
</dbReference>
<evidence type="ECO:0000259" key="1">
    <source>
        <dbReference type="Pfam" id="PF00117"/>
    </source>
</evidence>
<dbReference type="EMBL" id="FUYH01000037">
    <property type="protein sequence ID" value="SKA99657.1"/>
    <property type="molecule type" value="Genomic_DNA"/>
</dbReference>
<dbReference type="GO" id="GO:0005829">
    <property type="term" value="C:cytosol"/>
    <property type="evidence" value="ECO:0007669"/>
    <property type="project" value="TreeGrafter"/>
</dbReference>
<organism evidence="2 3">
    <name type="scientific">Caloramator quimbayensis</name>
    <dbReference type="NCBI Taxonomy" id="1147123"/>
    <lineage>
        <taxon>Bacteria</taxon>
        <taxon>Bacillati</taxon>
        <taxon>Bacillota</taxon>
        <taxon>Clostridia</taxon>
        <taxon>Eubacteriales</taxon>
        <taxon>Clostridiaceae</taxon>
        <taxon>Caloramator</taxon>
    </lineage>
</organism>
<gene>
    <name evidence="2" type="ORF">SAMN05443428_13715</name>
</gene>
<dbReference type="RefSeq" id="WP_078697746.1">
    <property type="nucleotide sequence ID" value="NZ_FUYH01000037.1"/>
</dbReference>
<dbReference type="STRING" id="1147123.SAMN05443428_13715"/>
<dbReference type="AlphaFoldDB" id="A0A1T4YCU9"/>
<dbReference type="PANTHER" id="PTHR42695:SF5">
    <property type="entry name" value="GLUTAMINE AMIDOTRANSFERASE YLR126C-RELATED"/>
    <property type="match status" value="1"/>
</dbReference>
<evidence type="ECO:0000313" key="2">
    <source>
        <dbReference type="EMBL" id="SKA99657.1"/>
    </source>
</evidence>
<dbReference type="InterPro" id="IPR029062">
    <property type="entry name" value="Class_I_gatase-like"/>
</dbReference>
<proteinExistence type="predicted"/>
<reference evidence="3" key="1">
    <citation type="submission" date="2017-02" db="EMBL/GenBank/DDBJ databases">
        <authorList>
            <person name="Varghese N."/>
            <person name="Submissions S."/>
        </authorList>
    </citation>
    <scope>NUCLEOTIDE SEQUENCE [LARGE SCALE GENOMIC DNA]</scope>
    <source>
        <strain evidence="3">USBA 833</strain>
    </source>
</reference>
<dbReference type="SUPFAM" id="SSF52317">
    <property type="entry name" value="Class I glutamine amidotransferase-like"/>
    <property type="match status" value="1"/>
</dbReference>
<dbReference type="OrthoDB" id="9813383at2"/>
<dbReference type="CDD" id="cd01741">
    <property type="entry name" value="GATase1_1"/>
    <property type="match status" value="1"/>
</dbReference>